<evidence type="ECO:0000313" key="3">
    <source>
        <dbReference type="Proteomes" id="UP000254621"/>
    </source>
</evidence>
<evidence type="ECO:0000256" key="1">
    <source>
        <dbReference type="SAM" id="Phobius"/>
    </source>
</evidence>
<organism evidence="2 3">
    <name type="scientific">Weissella viridescens</name>
    <name type="common">Lactobacillus viridescens</name>
    <dbReference type="NCBI Taxonomy" id="1629"/>
    <lineage>
        <taxon>Bacteria</taxon>
        <taxon>Bacillati</taxon>
        <taxon>Bacillota</taxon>
        <taxon>Bacilli</taxon>
        <taxon>Lactobacillales</taxon>
        <taxon>Lactobacillaceae</taxon>
        <taxon>Weissella</taxon>
    </lineage>
</organism>
<name>A0A380P2Z9_WEIVI</name>
<feature type="transmembrane region" description="Helical" evidence="1">
    <location>
        <begin position="38"/>
        <end position="56"/>
    </location>
</feature>
<protein>
    <submittedName>
        <fullName evidence="2">Amino acid transporter</fullName>
    </submittedName>
</protein>
<reference evidence="2 3" key="1">
    <citation type="submission" date="2018-06" db="EMBL/GenBank/DDBJ databases">
        <authorList>
            <consortium name="Pathogen Informatics"/>
            <person name="Doyle S."/>
        </authorList>
    </citation>
    <scope>NUCLEOTIDE SEQUENCE [LARGE SCALE GENOMIC DNA]</scope>
    <source>
        <strain evidence="2 3">NCTC13645</strain>
    </source>
</reference>
<proteinExistence type="predicted"/>
<dbReference type="AlphaFoldDB" id="A0A380P2Z9"/>
<accession>A0A380P2Z9</accession>
<dbReference type="Proteomes" id="UP000254621">
    <property type="component" value="Unassembled WGS sequence"/>
</dbReference>
<gene>
    <name evidence="2" type="ORF">NCTC13645_01437</name>
</gene>
<evidence type="ECO:0000313" key="2">
    <source>
        <dbReference type="EMBL" id="SUP59184.1"/>
    </source>
</evidence>
<keyword evidence="1" id="KW-0472">Membrane</keyword>
<sequence length="67" mass="7626">MELRQFCRNNGCRNYLSFNAFQTVINMGSEIKKPERNIGLGIAISLGIATVIYLLCKARTLRQLIHL</sequence>
<dbReference type="Gene3D" id="1.20.1740.10">
    <property type="entry name" value="Amino acid/polyamine transporter I"/>
    <property type="match status" value="1"/>
</dbReference>
<keyword evidence="1" id="KW-0812">Transmembrane</keyword>
<dbReference type="EMBL" id="UHIV01000004">
    <property type="protein sequence ID" value="SUP59184.1"/>
    <property type="molecule type" value="Genomic_DNA"/>
</dbReference>
<keyword evidence="1" id="KW-1133">Transmembrane helix</keyword>